<keyword evidence="4" id="KW-0067">ATP-binding</keyword>
<gene>
    <name evidence="4" type="ORF">FHS42_002035</name>
</gene>
<accession>A0A7W9Q7F2</accession>
<feature type="transmembrane region" description="Helical" evidence="2">
    <location>
        <begin position="1023"/>
        <end position="1047"/>
    </location>
</feature>
<comment type="caution">
    <text evidence="4">The sequence shown here is derived from an EMBL/GenBank/DDBJ whole genome shotgun (WGS) entry which is preliminary data.</text>
</comment>
<dbReference type="SUPFAM" id="SSF52540">
    <property type="entry name" value="P-loop containing nucleoside triphosphate hydrolases"/>
    <property type="match status" value="1"/>
</dbReference>
<dbReference type="PANTHER" id="PTHR42698:SF1">
    <property type="entry name" value="GTPASE ERA, MITOCHONDRIAL"/>
    <property type="match status" value="1"/>
</dbReference>
<keyword evidence="2" id="KW-0812">Transmembrane</keyword>
<dbReference type="GO" id="GO:0005524">
    <property type="term" value="F:ATP binding"/>
    <property type="evidence" value="ECO:0007669"/>
    <property type="project" value="UniProtKB-KW"/>
</dbReference>
<protein>
    <submittedName>
        <fullName evidence="4">Energy-coupling factor transporter ATP-binding protein EcfA2</fullName>
    </submittedName>
</protein>
<dbReference type="EMBL" id="JACHJL010000004">
    <property type="protein sequence ID" value="MBB5934985.1"/>
    <property type="molecule type" value="Genomic_DNA"/>
</dbReference>
<dbReference type="GO" id="GO:0019843">
    <property type="term" value="F:rRNA binding"/>
    <property type="evidence" value="ECO:0007669"/>
    <property type="project" value="TreeGrafter"/>
</dbReference>
<reference evidence="4 5" key="1">
    <citation type="submission" date="2020-08" db="EMBL/GenBank/DDBJ databases">
        <title>Genomic Encyclopedia of Type Strains, Phase III (KMG-III): the genomes of soil and plant-associated and newly described type strains.</title>
        <authorList>
            <person name="Whitman W."/>
        </authorList>
    </citation>
    <scope>NUCLEOTIDE SEQUENCE [LARGE SCALE GENOMIC DNA]</scope>
    <source>
        <strain evidence="4 5">CECT 8305</strain>
    </source>
</reference>
<feature type="compositionally biased region" description="Basic and acidic residues" evidence="1">
    <location>
        <begin position="108"/>
        <end position="121"/>
    </location>
</feature>
<keyword evidence="2" id="KW-1133">Transmembrane helix</keyword>
<dbReference type="Pfam" id="PF01926">
    <property type="entry name" value="MMR_HSR1"/>
    <property type="match status" value="1"/>
</dbReference>
<dbReference type="GO" id="GO:0005525">
    <property type="term" value="F:GTP binding"/>
    <property type="evidence" value="ECO:0007669"/>
    <property type="project" value="InterPro"/>
</dbReference>
<feature type="compositionally biased region" description="Low complexity" evidence="1">
    <location>
        <begin position="900"/>
        <end position="914"/>
    </location>
</feature>
<dbReference type="InterPro" id="IPR005662">
    <property type="entry name" value="GTPase_Era-like"/>
</dbReference>
<evidence type="ECO:0000313" key="5">
    <source>
        <dbReference type="Proteomes" id="UP000588098"/>
    </source>
</evidence>
<dbReference type="AlphaFoldDB" id="A0A7W9Q7F2"/>
<evidence type="ECO:0000259" key="3">
    <source>
        <dbReference type="Pfam" id="PF01926"/>
    </source>
</evidence>
<keyword evidence="4" id="KW-0547">Nucleotide-binding</keyword>
<evidence type="ECO:0000313" key="4">
    <source>
        <dbReference type="EMBL" id="MBB5934985.1"/>
    </source>
</evidence>
<proteinExistence type="predicted"/>
<dbReference type="InterPro" id="IPR027417">
    <property type="entry name" value="P-loop_NTPase"/>
</dbReference>
<feature type="region of interest" description="Disordered" evidence="1">
    <location>
        <begin position="1"/>
        <end position="163"/>
    </location>
</feature>
<dbReference type="Gene3D" id="3.40.50.300">
    <property type="entry name" value="P-loop containing nucleotide triphosphate hydrolases"/>
    <property type="match status" value="1"/>
</dbReference>
<dbReference type="PANTHER" id="PTHR42698">
    <property type="entry name" value="GTPASE ERA"/>
    <property type="match status" value="1"/>
</dbReference>
<sequence>MTEVKTVQPDPEAEGSPLSTENADGGDGAVAQTAGGWREVAGADEVGETEASSPDAPDTGTVSETRTARTRHSWDDGLIARRASRIVGTYENSAPPGSPGAYSDEGTDEAHPQNDADREASDSTQSAMAVGSAASTAGVPVGQAGTSACQGSALEEEEPGVTPAGAESVVPMWRDGFGGGGANAPAEAPLSNEADEGAVGAAGQGVGAHARAGARDGAFTDSGASALGNDPARGVDRVRGGDFVRGGAGHGCGAPVGGGFAVDDSDGFDAYALAWAVSPEGGGQAGHDFDSLAYGRDGGAYGRSSRNSVAYGWGGGAGGDARGGQGAGVLRSRLDALRELVRLSRSRLDGRALAEAGRVLDEAAARDRYSHGHTVVALAGSTGSGKSTLFNALVGAPLAEAGIQRPTTSAPLACSWTDYADGLLDRLGIPPADRHRPARPYDPVLAGLVLLDLPDHDSVSVGHRARVDRLLGLVDAVVWVVDPEKYADAVLHERYLRPLAGHAEVTVIALNQIDRLPGDAADQVLDDLRRLLDEDGLALGEHGEPGATVLALSALTGEGVGELRETLGHFATECAAAELRLTADVDGATARLRPSYMAEGRTGLSERACEDFEDRLADAAGAVALGQAAERAWLREAARACGTPWSRLSERRADGALFGRTLFRSGWSWPALSNLAAVRVGRPYAGADWAGWGGAAGAGGMAAVGVPAAAERPAPLFSAAGSGGLSVAARAEAAAAGAAAAGGAAGGAAESRRAGWTEVGEPAMRAGLGVPVAGARWMRRVALTERAGNTERMGSAERAGGVTWADECPADAADPAVGQRSARPVGSDVAPFGRPLADATPGAARAVDTPLMDAVSDKPPLGGGPLAKMCRSGASAQGAPSVPVVRSGPALPEVPRGRADGPPVGRPARPAVAASQTVARPAVEQAVRAMAEDAATGLPGPWAQAVREVAQTTAAGLAEALDEVVEEVAHRMAKAPGRAGALSRRPRWWSVATAAQGASLVGQVIGVLWLLSAVTGLASGSWWAPAVLLLSAWVMGPALVWLCGLAARGPARNYGREAERRLRYEVAACGRERVLEAVLAELVRYRQVRERYVVASGGV</sequence>
<keyword evidence="5" id="KW-1185">Reference proteome</keyword>
<name>A0A7W9Q7F2_9ACTN</name>
<feature type="region of interest" description="Disordered" evidence="1">
    <location>
        <begin position="814"/>
        <end position="834"/>
    </location>
</feature>
<dbReference type="GO" id="GO:0043024">
    <property type="term" value="F:ribosomal small subunit binding"/>
    <property type="evidence" value="ECO:0007669"/>
    <property type="project" value="TreeGrafter"/>
</dbReference>
<feature type="domain" description="G" evidence="3">
    <location>
        <begin position="376"/>
        <end position="488"/>
    </location>
</feature>
<evidence type="ECO:0000256" key="1">
    <source>
        <dbReference type="SAM" id="MobiDB-lite"/>
    </source>
</evidence>
<dbReference type="GO" id="GO:0005829">
    <property type="term" value="C:cytosol"/>
    <property type="evidence" value="ECO:0007669"/>
    <property type="project" value="TreeGrafter"/>
</dbReference>
<feature type="region of interest" description="Disordered" evidence="1">
    <location>
        <begin position="170"/>
        <end position="189"/>
    </location>
</feature>
<evidence type="ECO:0000256" key="2">
    <source>
        <dbReference type="SAM" id="Phobius"/>
    </source>
</evidence>
<dbReference type="GO" id="GO:0000028">
    <property type="term" value="P:ribosomal small subunit assembly"/>
    <property type="evidence" value="ECO:0007669"/>
    <property type="project" value="TreeGrafter"/>
</dbReference>
<dbReference type="InterPro" id="IPR006073">
    <property type="entry name" value="GTP-bd"/>
</dbReference>
<keyword evidence="2" id="KW-0472">Membrane</keyword>
<feature type="region of interest" description="Disordered" evidence="1">
    <location>
        <begin position="892"/>
        <end position="917"/>
    </location>
</feature>
<organism evidence="4 5">
    <name type="scientific">Streptomyces zagrosensis</name>
    <dbReference type="NCBI Taxonomy" id="1042984"/>
    <lineage>
        <taxon>Bacteria</taxon>
        <taxon>Bacillati</taxon>
        <taxon>Actinomycetota</taxon>
        <taxon>Actinomycetes</taxon>
        <taxon>Kitasatosporales</taxon>
        <taxon>Streptomycetaceae</taxon>
        <taxon>Streptomyces</taxon>
    </lineage>
</organism>
<dbReference type="Proteomes" id="UP000588098">
    <property type="component" value="Unassembled WGS sequence"/>
</dbReference>